<gene>
    <name evidence="1" type="ORF">AAF712_011262</name>
</gene>
<evidence type="ECO:0008006" key="3">
    <source>
        <dbReference type="Google" id="ProtNLM"/>
    </source>
</evidence>
<keyword evidence="2" id="KW-1185">Reference proteome</keyword>
<name>A0ABR2ZJZ9_9AGAR</name>
<evidence type="ECO:0000313" key="2">
    <source>
        <dbReference type="Proteomes" id="UP001437256"/>
    </source>
</evidence>
<accession>A0ABR2ZJZ9</accession>
<sequence>MFRIKSLNTKAGREQAPSLKRARKDVYMLPPKKSCAVLKLPKASSLRTLFNVAPITETFFKPGEDYITEKTVAEAAEEEETMNAESVGSNNIRAAHFIGYTNGNQTASIVVSIWHIFTAEHMHYSSDTPEVSAPVWRCLCADKWSGKAFDLSQYFPHWKLDNIVVFCPCCPEDGINTEEGWERTPEELRHLIQQQLTANGNFHLNQYKKTSKDEKGDNISLLNDCVSGYFLSWESMQQHLAIAPKTNEKSTCNYLKVVNNQDKKKFKNMSMTGIVGVQCSHVFMLSAMDLMAGEGFTYTDKAIAHTFSLTRHNMDHCHYGSYNDCLAYNCNCQYCVDMRPQFKKMCPELLHIVNRLQFAISPMHLPDHKDELPSRTTIYRQILVKEDKTNSKPTTCSKMAAFLIEALNIQHAQIKGKLTLNQTDTVKHDIKERWERVKARLKSLQNLQGEVMPTTEADVVVQPACEIEKEEIFVPSSYTEAQRKEKGLEALAEIERTLQEGELYDAIEEVRQAAKNQLIVRDQKAKNDHGT</sequence>
<proteinExistence type="predicted"/>
<reference evidence="1 2" key="1">
    <citation type="submission" date="2024-05" db="EMBL/GenBank/DDBJ databases">
        <title>A draft genome resource for the thread blight pathogen Marasmius tenuissimus strain MS-2.</title>
        <authorList>
            <person name="Yulfo-Soto G.E."/>
            <person name="Baruah I.K."/>
            <person name="Amoako-Attah I."/>
            <person name="Bukari Y."/>
            <person name="Meinhardt L.W."/>
            <person name="Bailey B.A."/>
            <person name="Cohen S.P."/>
        </authorList>
    </citation>
    <scope>NUCLEOTIDE SEQUENCE [LARGE SCALE GENOMIC DNA]</scope>
    <source>
        <strain evidence="1 2">MS-2</strain>
    </source>
</reference>
<organism evidence="1 2">
    <name type="scientific">Marasmius tenuissimus</name>
    <dbReference type="NCBI Taxonomy" id="585030"/>
    <lineage>
        <taxon>Eukaryota</taxon>
        <taxon>Fungi</taxon>
        <taxon>Dikarya</taxon>
        <taxon>Basidiomycota</taxon>
        <taxon>Agaricomycotina</taxon>
        <taxon>Agaricomycetes</taxon>
        <taxon>Agaricomycetidae</taxon>
        <taxon>Agaricales</taxon>
        <taxon>Marasmiineae</taxon>
        <taxon>Marasmiaceae</taxon>
        <taxon>Marasmius</taxon>
    </lineage>
</organism>
<dbReference type="Proteomes" id="UP001437256">
    <property type="component" value="Unassembled WGS sequence"/>
</dbReference>
<dbReference type="Pfam" id="PF18758">
    <property type="entry name" value="KDZ"/>
    <property type="match status" value="1"/>
</dbReference>
<dbReference type="EMBL" id="JBBXMP010000120">
    <property type="protein sequence ID" value="KAL0061886.1"/>
    <property type="molecule type" value="Genomic_DNA"/>
</dbReference>
<evidence type="ECO:0000313" key="1">
    <source>
        <dbReference type="EMBL" id="KAL0061886.1"/>
    </source>
</evidence>
<protein>
    <recommendedName>
        <fullName evidence="3">CxC2-like cysteine cluster KDZ transposase-associated domain-containing protein</fullName>
    </recommendedName>
</protein>
<comment type="caution">
    <text evidence="1">The sequence shown here is derived from an EMBL/GenBank/DDBJ whole genome shotgun (WGS) entry which is preliminary data.</text>
</comment>
<dbReference type="InterPro" id="IPR040521">
    <property type="entry name" value="KDZ"/>
</dbReference>